<proteinExistence type="predicted"/>
<evidence type="ECO:0000256" key="1">
    <source>
        <dbReference type="SAM" id="SignalP"/>
    </source>
</evidence>
<protein>
    <submittedName>
        <fullName evidence="2">Dipeptidase</fullName>
    </submittedName>
</protein>
<dbReference type="EMBL" id="JAGSPA010000001">
    <property type="protein sequence ID" value="MBV7255616.1"/>
    <property type="molecule type" value="Genomic_DNA"/>
</dbReference>
<dbReference type="Proteomes" id="UP000722336">
    <property type="component" value="Unassembled WGS sequence"/>
</dbReference>
<dbReference type="PANTHER" id="PTHR10443">
    <property type="entry name" value="MICROSOMAL DIPEPTIDASE"/>
    <property type="match status" value="1"/>
</dbReference>
<dbReference type="PANTHER" id="PTHR10443:SF12">
    <property type="entry name" value="DIPEPTIDASE"/>
    <property type="match status" value="1"/>
</dbReference>
<reference evidence="2 3" key="1">
    <citation type="submission" date="2021-04" db="EMBL/GenBank/DDBJ databases">
        <authorList>
            <person name="Pira H."/>
            <person name="Risdian C."/>
            <person name="Wink J."/>
        </authorList>
    </citation>
    <scope>NUCLEOTIDE SEQUENCE [LARGE SCALE GENOMIC DNA]</scope>
    <source>
        <strain evidence="2 3">WHA3</strain>
    </source>
</reference>
<evidence type="ECO:0000313" key="2">
    <source>
        <dbReference type="EMBL" id="MBV7255616.1"/>
    </source>
</evidence>
<name>A0ABS6SCH2_9SPHN</name>
<dbReference type="InterPro" id="IPR000180">
    <property type="entry name" value="Dipep_AS"/>
</dbReference>
<feature type="chain" id="PRO_5045955235" evidence="1">
    <location>
        <begin position="18"/>
        <end position="415"/>
    </location>
</feature>
<keyword evidence="1" id="KW-0732">Signal</keyword>
<accession>A0ABS6SCH2</accession>
<dbReference type="InterPro" id="IPR008257">
    <property type="entry name" value="Pept_M19"/>
</dbReference>
<sequence>MIRSLVLAALIAAPTLAQDSVEDARAILADQPIFDGHNDLPYAIRSMNGSRISDFPYGALDARFAERMATDGAKMQAGGVGAQFWSVYVPASLPEAEAVVQVLEQIDLTDRLIAANSDMMEKASTAADVRRIMKTGKVAGMYGIEGGHGIANSLGTLRQMYDRGVRYMTLTHSASIAWADSATDDPRADGLSAFGKEVVREMNRLGMLVDLSHVSQKTMADALDVTEAPVIFSHSSARAITGHLRNVPDEILTRVKDNGGVVMVTFVESFLSEKVRMRGAAYAAEQGRLGALYSGRTALVEAGLEEWAAANPQPKATVQDAADHIDHIRKIAGIDHIGIGGDFDGIPTYPTGLEDVSAYPNLFAELLKRGYSAEDLKKISSGNVLRALEAAETVAARLQSERGPSEMLFAAEKSE</sequence>
<feature type="signal peptide" evidence="1">
    <location>
        <begin position="1"/>
        <end position="17"/>
    </location>
</feature>
<dbReference type="PROSITE" id="PS51365">
    <property type="entry name" value="RENAL_DIPEPTIDASE_2"/>
    <property type="match status" value="1"/>
</dbReference>
<organism evidence="2 3">
    <name type="scientific">Pacificimonas pallii</name>
    <dbReference type="NCBI Taxonomy" id="2827236"/>
    <lineage>
        <taxon>Bacteria</taxon>
        <taxon>Pseudomonadati</taxon>
        <taxon>Pseudomonadota</taxon>
        <taxon>Alphaproteobacteria</taxon>
        <taxon>Sphingomonadales</taxon>
        <taxon>Sphingosinicellaceae</taxon>
        <taxon>Pacificimonas</taxon>
    </lineage>
</organism>
<comment type="caution">
    <text evidence="2">The sequence shown here is derived from an EMBL/GenBank/DDBJ whole genome shotgun (WGS) entry which is preliminary data.</text>
</comment>
<dbReference type="Pfam" id="PF01244">
    <property type="entry name" value="Peptidase_M19"/>
    <property type="match status" value="1"/>
</dbReference>
<evidence type="ECO:0000313" key="3">
    <source>
        <dbReference type="Proteomes" id="UP000722336"/>
    </source>
</evidence>
<dbReference type="PROSITE" id="PS00869">
    <property type="entry name" value="RENAL_DIPEPTIDASE_1"/>
    <property type="match status" value="1"/>
</dbReference>
<dbReference type="RefSeq" id="WP_218443962.1">
    <property type="nucleotide sequence ID" value="NZ_JAGSPA010000001.1"/>
</dbReference>
<gene>
    <name evidence="2" type="ORF">KCG44_02320</name>
</gene>
<dbReference type="CDD" id="cd01301">
    <property type="entry name" value="rDP_like"/>
    <property type="match status" value="1"/>
</dbReference>
<keyword evidence="3" id="KW-1185">Reference proteome</keyword>